<comment type="caution">
    <text evidence="1">The sequence shown here is derived from an EMBL/GenBank/DDBJ whole genome shotgun (WGS) entry which is preliminary data.</text>
</comment>
<evidence type="ECO:0000313" key="1">
    <source>
        <dbReference type="EMBL" id="CAG8709811.1"/>
    </source>
</evidence>
<sequence>AVYTILSLITREERTLNMTLRILSAKDVETLIATISLDELVGQTARLFHSASNLLGSQLIQCPPRTTVEMPGWTMLTMPAYVAGQGMSVKLVGVPQANNGPYRDLFGQFTLLTKLKNPALVDDGDDSKSQKAGLPATTIVVEERSGNVKSIINARHLTALRTAAGSLLATELLLLGASSSSHTAAPHEADGGERTRPKTLVLAISDHSVLSHHQPKKEREREAALGAIDGPIWTDEEDHTQRTSFPIFHR</sequence>
<gene>
    <name evidence="1" type="ORF">ACOLOM_LOCUS10610</name>
</gene>
<keyword evidence="2" id="KW-1185">Reference proteome</keyword>
<evidence type="ECO:0000313" key="2">
    <source>
        <dbReference type="Proteomes" id="UP000789525"/>
    </source>
</evidence>
<feature type="non-terminal residue" evidence="1">
    <location>
        <position position="1"/>
    </location>
</feature>
<protein>
    <submittedName>
        <fullName evidence="1">11615_t:CDS:1</fullName>
    </submittedName>
</protein>
<reference evidence="1" key="1">
    <citation type="submission" date="2021-06" db="EMBL/GenBank/DDBJ databases">
        <authorList>
            <person name="Kallberg Y."/>
            <person name="Tangrot J."/>
            <person name="Rosling A."/>
        </authorList>
    </citation>
    <scope>NUCLEOTIDE SEQUENCE</scope>
    <source>
        <strain evidence="1">CL356</strain>
    </source>
</reference>
<dbReference type="EMBL" id="CAJVPT010034964">
    <property type="protein sequence ID" value="CAG8709811.1"/>
    <property type="molecule type" value="Genomic_DNA"/>
</dbReference>
<accession>A0ACA9PHQ0</accession>
<proteinExistence type="predicted"/>
<name>A0ACA9PHQ0_9GLOM</name>
<organism evidence="1 2">
    <name type="scientific">Acaulospora colombiana</name>
    <dbReference type="NCBI Taxonomy" id="27376"/>
    <lineage>
        <taxon>Eukaryota</taxon>
        <taxon>Fungi</taxon>
        <taxon>Fungi incertae sedis</taxon>
        <taxon>Mucoromycota</taxon>
        <taxon>Glomeromycotina</taxon>
        <taxon>Glomeromycetes</taxon>
        <taxon>Diversisporales</taxon>
        <taxon>Acaulosporaceae</taxon>
        <taxon>Acaulospora</taxon>
    </lineage>
</organism>
<dbReference type="Proteomes" id="UP000789525">
    <property type="component" value="Unassembled WGS sequence"/>
</dbReference>